<organism evidence="2">
    <name type="scientific">hydrothermal vent metagenome</name>
    <dbReference type="NCBI Taxonomy" id="652676"/>
    <lineage>
        <taxon>unclassified sequences</taxon>
        <taxon>metagenomes</taxon>
        <taxon>ecological metagenomes</taxon>
    </lineage>
</organism>
<evidence type="ECO:0000259" key="1">
    <source>
        <dbReference type="PROSITE" id="PS50198"/>
    </source>
</evidence>
<dbReference type="InterPro" id="IPR050245">
    <property type="entry name" value="PrsA_foldase"/>
</dbReference>
<dbReference type="GO" id="GO:0003755">
    <property type="term" value="F:peptidyl-prolyl cis-trans isomerase activity"/>
    <property type="evidence" value="ECO:0007669"/>
    <property type="project" value="UniProtKB-EC"/>
</dbReference>
<dbReference type="SUPFAM" id="SSF54534">
    <property type="entry name" value="FKBP-like"/>
    <property type="match status" value="1"/>
</dbReference>
<dbReference type="SUPFAM" id="SSF109998">
    <property type="entry name" value="Triger factor/SurA peptide-binding domain-like"/>
    <property type="match status" value="1"/>
</dbReference>
<gene>
    <name evidence="2" type="ORF">MNBD_GAMMA18-249</name>
</gene>
<dbReference type="Gene3D" id="3.10.50.40">
    <property type="match status" value="1"/>
</dbReference>
<dbReference type="InterPro" id="IPR000297">
    <property type="entry name" value="PPIase_PpiC"/>
</dbReference>
<dbReference type="PANTHER" id="PTHR47245:SF2">
    <property type="entry name" value="PEPTIDYL-PROLYL CIS-TRANS ISOMERASE HP_0175-RELATED"/>
    <property type="match status" value="1"/>
</dbReference>
<dbReference type="InterPro" id="IPR046357">
    <property type="entry name" value="PPIase_dom_sf"/>
</dbReference>
<feature type="domain" description="PpiC" evidence="1">
    <location>
        <begin position="169"/>
        <end position="270"/>
    </location>
</feature>
<reference evidence="2" key="1">
    <citation type="submission" date="2018-06" db="EMBL/GenBank/DDBJ databases">
        <authorList>
            <person name="Zhirakovskaya E."/>
        </authorList>
    </citation>
    <scope>NUCLEOTIDE SEQUENCE</scope>
</reference>
<sequence length="323" mass="35396">MLAKFIFIGGLSLALLSIAYAEEGGGEVVTHFAKIDGVEIPAEVFVGRLRAGYREKFYHGTPPKAEVEKFQADMVEEAVNEVLLVAEAHRRELKVAVDFIDAEYQRRTADMSQDDIDAIDDFPARLRARIETSRLVELVEQDVVNNIPEPNDAQVLSYYEKTPELFTTPSRDRVQMILLGVPAYAGQEMWAETTERAAALVADLREGADFAEMAMIHSSDPSAANGGDMGFLHKGMLGGSADQMVGLMSPGDISEPVLLLEGVATFKLIERSESALNDFSVVKDRAKSLLVRELKEAAWVDLKATLNLAANVVINPVFLPAVK</sequence>
<dbReference type="PROSITE" id="PS50198">
    <property type="entry name" value="PPIC_PPIASE_2"/>
    <property type="match status" value="1"/>
</dbReference>
<dbReference type="EC" id="5.2.1.8" evidence="2"/>
<dbReference type="AlphaFoldDB" id="A0A3B0ZRQ3"/>
<proteinExistence type="predicted"/>
<keyword evidence="2" id="KW-0413">Isomerase</keyword>
<name>A0A3B0ZRQ3_9ZZZZ</name>
<evidence type="ECO:0000313" key="2">
    <source>
        <dbReference type="EMBL" id="VAW84104.1"/>
    </source>
</evidence>
<accession>A0A3B0ZRQ3</accession>
<dbReference type="Pfam" id="PF00639">
    <property type="entry name" value="Rotamase"/>
    <property type="match status" value="1"/>
</dbReference>
<protein>
    <submittedName>
        <fullName evidence="2">Survival protein SurA (Peptidyl-prolyl cis-trans isomerase SurA)</fullName>
        <ecNumber evidence="2">5.2.1.8</ecNumber>
    </submittedName>
</protein>
<dbReference type="InterPro" id="IPR027304">
    <property type="entry name" value="Trigger_fact/SurA_dom_sf"/>
</dbReference>
<dbReference type="PANTHER" id="PTHR47245">
    <property type="entry name" value="PEPTIDYLPROLYL ISOMERASE"/>
    <property type="match status" value="1"/>
</dbReference>
<dbReference type="EMBL" id="UOFP01000028">
    <property type="protein sequence ID" value="VAW84104.1"/>
    <property type="molecule type" value="Genomic_DNA"/>
</dbReference>